<organism evidence="2">
    <name type="scientific">Nocardia globerula</name>
    <dbReference type="NCBI Taxonomy" id="1818"/>
    <lineage>
        <taxon>Bacteria</taxon>
        <taxon>Bacillati</taxon>
        <taxon>Actinomycetota</taxon>
        <taxon>Actinomycetes</taxon>
        <taxon>Mycobacteriales</taxon>
        <taxon>Nocardiaceae</taxon>
        <taxon>Nocardia</taxon>
    </lineage>
</organism>
<evidence type="ECO:0000256" key="1">
    <source>
        <dbReference type="SAM" id="Phobius"/>
    </source>
</evidence>
<keyword evidence="1" id="KW-0472">Membrane</keyword>
<proteinExistence type="predicted"/>
<evidence type="ECO:0008006" key="3">
    <source>
        <dbReference type="Google" id="ProtNLM"/>
    </source>
</evidence>
<keyword evidence="1" id="KW-0812">Transmembrane</keyword>
<evidence type="ECO:0000313" key="2">
    <source>
        <dbReference type="EMBL" id="TYQ05170.1"/>
    </source>
</evidence>
<dbReference type="EMBL" id="VNIQ01000003">
    <property type="protein sequence ID" value="TYQ05170.1"/>
    <property type="molecule type" value="Genomic_DNA"/>
</dbReference>
<reference evidence="2" key="1">
    <citation type="submission" date="2019-07" db="EMBL/GenBank/DDBJ databases">
        <title>Genomic Encyclopedia of Type Strains, Phase IV (KMG-IV): sequencing the most valuable type-strain genomes for metagenomic binning, comparative biology and taxonomic classification.</title>
        <authorList>
            <person name="Goeker M."/>
        </authorList>
    </citation>
    <scope>NUCLEOTIDE SEQUENCE</scope>
    <source>
        <strain evidence="2">DSM 44596</strain>
    </source>
</reference>
<protein>
    <recommendedName>
        <fullName evidence="3">DUF4126 domain-containing protein</fullName>
    </recommendedName>
</protein>
<gene>
    <name evidence="2" type="ORF">FNL38_103521</name>
</gene>
<dbReference type="AlphaFoldDB" id="A0A652YRJ8"/>
<sequence length="147" mass="14700">MNIRSAVLYAAIGKASGFRSAVGITTFLLLRFRGTRYERLSIGGSVVAIGGEFVMDKLPTTPSRLAPPSLTARAAAGGAAAYAIARAQSEPVAPAIAIGAASAVAGSYAGHAYRGWASKRVPALGAALVEDAVALGMGAAVLGQVAE</sequence>
<accession>A0A652YRJ8</accession>
<name>A0A652YRJ8_NOCGL</name>
<feature type="transmembrane region" description="Helical" evidence="1">
    <location>
        <begin position="6"/>
        <end position="30"/>
    </location>
</feature>
<keyword evidence="1" id="KW-1133">Transmembrane helix</keyword>
<comment type="caution">
    <text evidence="2">The sequence shown here is derived from an EMBL/GenBank/DDBJ whole genome shotgun (WGS) entry which is preliminary data.</text>
</comment>